<dbReference type="InterPro" id="IPR051097">
    <property type="entry name" value="Synaptobrevin-like_transport"/>
</dbReference>
<dbReference type="Gene3D" id="1.20.5.110">
    <property type="match status" value="1"/>
</dbReference>
<dbReference type="PROSITE" id="PS50892">
    <property type="entry name" value="V_SNARE"/>
    <property type="match status" value="1"/>
</dbReference>
<dbReference type="GO" id="GO:0016020">
    <property type="term" value="C:membrane"/>
    <property type="evidence" value="ECO:0007669"/>
    <property type="project" value="InterPro"/>
</dbReference>
<evidence type="ECO:0000313" key="13">
    <source>
        <dbReference type="Proteomes" id="UP000626092"/>
    </source>
</evidence>
<comment type="function">
    <text evidence="7">Involved in the targeting and/or fusion of transport vesicles to their target membrane.</text>
</comment>
<evidence type="ECO:0000259" key="11">
    <source>
        <dbReference type="PROSITE" id="PS50892"/>
    </source>
</evidence>
<evidence type="ECO:0000256" key="3">
    <source>
        <dbReference type="ARBA" id="ARBA00022692"/>
    </source>
</evidence>
<dbReference type="InterPro" id="IPR001388">
    <property type="entry name" value="Synaptobrevin-like"/>
</dbReference>
<evidence type="ECO:0000256" key="6">
    <source>
        <dbReference type="ARBA" id="ARBA00023136"/>
    </source>
</evidence>
<keyword evidence="2" id="KW-0813">Transport</keyword>
<sequence length="461" mass="52259">MAILYAVVARGTTVLAEFSAVSGNTGAVARRILEKLPSEADSRLCFSQDRYIFHILRSDGLTFLCMANDTFGSPSWMMHDQLVTVFWMLVLKFWEVSSKLSENGKRRLAKEWARKIQFATWFHNMLFPLGIGSDSTFLLDPNYQNVYLISRSMNGGNNNNLKPPNGITKADVINWDGDVWRIPFSYLEDIHMRFMKNYGKVAPYAPAYAMNDEFSRVLHQQMEFFSSNPSADTLNRVRGEVNEVRTIMVDNIEKILERGDRIELLVDKTATMQDGAFHFKKQSKRLRRALWMKNAKLLKGENVVVRLLWEARCGFMIVSYIISVFCSKLVFSNSSWTQQLFLSFKIASNLLVGHEGMVNGPAAWISSSYSSSNPLKFNDEDKVIGTTYLLCSSPTYTKKEPLGALSSAILCMAFFVRLLLQILFRSEGISFLPDTAILLEKLKARVWGKPSSANGKLTAIQ</sequence>
<dbReference type="CDD" id="cd14824">
    <property type="entry name" value="Longin"/>
    <property type="match status" value="1"/>
</dbReference>
<feature type="domain" description="Longin" evidence="10">
    <location>
        <begin position="7"/>
        <end position="72"/>
    </location>
</feature>
<dbReference type="FunFam" id="1.20.5.110:FF:000004">
    <property type="entry name" value="Vesicle-associated membrane protein 7"/>
    <property type="match status" value="1"/>
</dbReference>
<evidence type="ECO:0000313" key="12">
    <source>
        <dbReference type="EMBL" id="KAF7153379.1"/>
    </source>
</evidence>
<dbReference type="Proteomes" id="UP000626092">
    <property type="component" value="Unassembled WGS sequence"/>
</dbReference>
<dbReference type="EMBL" id="WJXA01000001">
    <property type="protein sequence ID" value="KAF7153379.1"/>
    <property type="molecule type" value="Genomic_DNA"/>
</dbReference>
<organism evidence="12 13">
    <name type="scientific">Rhododendron simsii</name>
    <name type="common">Sims's rhododendron</name>
    <dbReference type="NCBI Taxonomy" id="118357"/>
    <lineage>
        <taxon>Eukaryota</taxon>
        <taxon>Viridiplantae</taxon>
        <taxon>Streptophyta</taxon>
        <taxon>Embryophyta</taxon>
        <taxon>Tracheophyta</taxon>
        <taxon>Spermatophyta</taxon>
        <taxon>Magnoliopsida</taxon>
        <taxon>eudicotyledons</taxon>
        <taxon>Gunneridae</taxon>
        <taxon>Pentapetalae</taxon>
        <taxon>asterids</taxon>
        <taxon>Ericales</taxon>
        <taxon>Ericaceae</taxon>
        <taxon>Ericoideae</taxon>
        <taxon>Rhodoreae</taxon>
        <taxon>Rhododendron</taxon>
    </lineage>
</organism>
<dbReference type="InterPro" id="IPR042855">
    <property type="entry name" value="V_SNARE_CC"/>
</dbReference>
<comment type="subcellular location">
    <subcellularLocation>
        <location evidence="8">Endomembrane system</location>
        <topology evidence="8">Single-pass type IV membrane protein</topology>
    </subcellularLocation>
</comment>
<dbReference type="GO" id="GO:0016192">
    <property type="term" value="P:vesicle-mediated transport"/>
    <property type="evidence" value="ECO:0007669"/>
    <property type="project" value="InterPro"/>
</dbReference>
<dbReference type="SUPFAM" id="SSF58038">
    <property type="entry name" value="SNARE fusion complex"/>
    <property type="match status" value="1"/>
</dbReference>
<gene>
    <name evidence="12" type="ORF">RHSIM_Rhsim01G0204400</name>
</gene>
<dbReference type="AlphaFoldDB" id="A0A834HFY1"/>
<accession>A0A834HFY1</accession>
<comment type="caution">
    <text evidence="12">The sequence shown here is derived from an EMBL/GenBank/DDBJ whole genome shotgun (WGS) entry which is preliminary data.</text>
</comment>
<dbReference type="InterPro" id="IPR011012">
    <property type="entry name" value="Longin-like_dom_sf"/>
</dbReference>
<dbReference type="PROSITE" id="PS50859">
    <property type="entry name" value="LONGIN"/>
    <property type="match status" value="2"/>
</dbReference>
<feature type="domain" description="Longin" evidence="10">
    <location>
        <begin position="181"/>
        <end position="218"/>
    </location>
</feature>
<evidence type="ECO:0000256" key="1">
    <source>
        <dbReference type="ARBA" id="ARBA00008025"/>
    </source>
</evidence>
<evidence type="ECO:0000256" key="2">
    <source>
        <dbReference type="ARBA" id="ARBA00022448"/>
    </source>
</evidence>
<dbReference type="CDD" id="cd15843">
    <property type="entry name" value="R-SNARE"/>
    <property type="match status" value="1"/>
</dbReference>
<reference evidence="12" key="1">
    <citation type="submission" date="2019-11" db="EMBL/GenBank/DDBJ databases">
        <authorList>
            <person name="Liu Y."/>
            <person name="Hou J."/>
            <person name="Li T.-Q."/>
            <person name="Guan C.-H."/>
            <person name="Wu X."/>
            <person name="Wu H.-Z."/>
            <person name="Ling F."/>
            <person name="Zhang R."/>
            <person name="Shi X.-G."/>
            <person name="Ren J.-P."/>
            <person name="Chen E.-F."/>
            <person name="Sun J.-M."/>
        </authorList>
    </citation>
    <scope>NUCLEOTIDE SEQUENCE</scope>
    <source>
        <strain evidence="12">Adult_tree_wgs_1</strain>
        <tissue evidence="12">Leaves</tissue>
    </source>
</reference>
<dbReference type="GO" id="GO:0015031">
    <property type="term" value="P:protein transport"/>
    <property type="evidence" value="ECO:0007669"/>
    <property type="project" value="UniProtKB-KW"/>
</dbReference>
<evidence type="ECO:0000256" key="5">
    <source>
        <dbReference type="ARBA" id="ARBA00022989"/>
    </source>
</evidence>
<dbReference type="GO" id="GO:0012505">
    <property type="term" value="C:endomembrane system"/>
    <property type="evidence" value="ECO:0007669"/>
    <property type="project" value="UniProtKB-SubCell"/>
</dbReference>
<dbReference type="PANTHER" id="PTHR21136">
    <property type="entry name" value="SNARE PROTEINS"/>
    <property type="match status" value="1"/>
</dbReference>
<evidence type="ECO:0000256" key="8">
    <source>
        <dbReference type="ARBA" id="ARBA00046280"/>
    </source>
</evidence>
<keyword evidence="3" id="KW-0812">Transmembrane</keyword>
<evidence type="ECO:0000256" key="9">
    <source>
        <dbReference type="PROSITE-ProRule" id="PRU00290"/>
    </source>
</evidence>
<evidence type="ECO:0000256" key="4">
    <source>
        <dbReference type="ARBA" id="ARBA00022927"/>
    </source>
</evidence>
<keyword evidence="6" id="KW-0472">Membrane</keyword>
<dbReference type="SMART" id="SM01270">
    <property type="entry name" value="Longin"/>
    <property type="match status" value="1"/>
</dbReference>
<dbReference type="PROSITE" id="PS00417">
    <property type="entry name" value="SYNAPTOBREVIN"/>
    <property type="match status" value="1"/>
</dbReference>
<dbReference type="SUPFAM" id="SSF64356">
    <property type="entry name" value="SNARE-like"/>
    <property type="match status" value="2"/>
</dbReference>
<dbReference type="Pfam" id="PF00957">
    <property type="entry name" value="Synaptobrevin"/>
    <property type="match status" value="1"/>
</dbReference>
<protein>
    <submittedName>
        <fullName evidence="12">Uncharacterized protein</fullName>
    </submittedName>
</protein>
<evidence type="ECO:0000256" key="7">
    <source>
        <dbReference type="ARBA" id="ARBA00037493"/>
    </source>
</evidence>
<dbReference type="PRINTS" id="PR00219">
    <property type="entry name" value="SYNAPTOBREVN"/>
</dbReference>
<dbReference type="InterPro" id="IPR010908">
    <property type="entry name" value="Longin_dom"/>
</dbReference>
<keyword evidence="9" id="KW-0175">Coiled coil</keyword>
<comment type="similarity">
    <text evidence="1">Belongs to the synaptobrevin family.</text>
</comment>
<keyword evidence="13" id="KW-1185">Reference proteome</keyword>
<proteinExistence type="inferred from homology"/>
<evidence type="ECO:0000259" key="10">
    <source>
        <dbReference type="PROSITE" id="PS50859"/>
    </source>
</evidence>
<dbReference type="OrthoDB" id="248747at2759"/>
<keyword evidence="4" id="KW-0653">Protein transport</keyword>
<feature type="domain" description="V-SNARE coiled-coil homology" evidence="11">
    <location>
        <begin position="233"/>
        <end position="293"/>
    </location>
</feature>
<dbReference type="PANTHER" id="PTHR21136:SF214">
    <property type="entry name" value="VESICLE-ASSOCIATED MEMBRANE PROTEIN 714"/>
    <property type="match status" value="1"/>
</dbReference>
<dbReference type="Gene3D" id="3.30.450.50">
    <property type="entry name" value="Longin domain"/>
    <property type="match status" value="2"/>
</dbReference>
<keyword evidence="5" id="KW-1133">Transmembrane helix</keyword>
<dbReference type="Pfam" id="PF13774">
    <property type="entry name" value="Longin"/>
    <property type="match status" value="2"/>
</dbReference>
<name>A0A834HFY1_RHOSS</name>
<dbReference type="GO" id="GO:0005737">
    <property type="term" value="C:cytoplasm"/>
    <property type="evidence" value="ECO:0007669"/>
    <property type="project" value="UniProtKB-ARBA"/>
</dbReference>